<dbReference type="HOGENOM" id="CLU_143414_0_0_7"/>
<comment type="caution">
    <text evidence="2">The sequence shown here is derived from an EMBL/GenBank/DDBJ whole genome shotgun (WGS) entry which is preliminary data.</text>
</comment>
<feature type="compositionally biased region" description="Low complexity" evidence="1">
    <location>
        <begin position="51"/>
        <end position="72"/>
    </location>
</feature>
<dbReference type="STRING" id="1357400.HMPREF2086_01094"/>
<feature type="compositionally biased region" description="Polar residues" evidence="1">
    <location>
        <begin position="22"/>
        <end position="50"/>
    </location>
</feature>
<accession>V8C8E3</accession>
<dbReference type="RefSeq" id="WP_023927820.1">
    <property type="nucleotide sequence ID" value="NZ_KI669454.1"/>
</dbReference>
<evidence type="ECO:0000313" key="3">
    <source>
        <dbReference type="Proteomes" id="UP000018731"/>
    </source>
</evidence>
<protein>
    <recommendedName>
        <fullName evidence="4">YtxH domain-containing protein</fullName>
    </recommendedName>
</protein>
<feature type="compositionally biased region" description="Polar residues" evidence="1">
    <location>
        <begin position="73"/>
        <end position="82"/>
    </location>
</feature>
<sequence>MANTNQNGTNQTNTDNSGTQNLDSLQSNPYINGTSQSNANQSGFSNAPQSTAFGTQNQQTQNGFGNAFGGTQSSQNNAQGNTTSALSSFFNSGNSQQDFLKGAFIGAVATFILTNKDAQKAIFKGFAKISSLFEMGIEELKERYEDAKAEVDSN</sequence>
<evidence type="ECO:0000256" key="1">
    <source>
        <dbReference type="SAM" id="MobiDB-lite"/>
    </source>
</evidence>
<dbReference type="AlphaFoldDB" id="V8C8E3"/>
<evidence type="ECO:0000313" key="2">
    <source>
        <dbReference type="EMBL" id="ETD23295.1"/>
    </source>
</evidence>
<feature type="compositionally biased region" description="Low complexity" evidence="1">
    <location>
        <begin position="1"/>
        <end position="21"/>
    </location>
</feature>
<keyword evidence="3" id="KW-1185">Reference proteome</keyword>
<name>V8C8E3_9HELI</name>
<proteinExistence type="predicted"/>
<dbReference type="EMBL" id="AZJI01000005">
    <property type="protein sequence ID" value="ETD23295.1"/>
    <property type="molecule type" value="Genomic_DNA"/>
</dbReference>
<dbReference type="PATRIC" id="fig|1357400.3.peg.1485"/>
<organism evidence="2 3">
    <name type="scientific">Helicobacter macacae MIT 99-5501</name>
    <dbReference type="NCBI Taxonomy" id="1357400"/>
    <lineage>
        <taxon>Bacteria</taxon>
        <taxon>Pseudomonadati</taxon>
        <taxon>Campylobacterota</taxon>
        <taxon>Epsilonproteobacteria</taxon>
        <taxon>Campylobacterales</taxon>
        <taxon>Helicobacteraceae</taxon>
        <taxon>Helicobacter</taxon>
    </lineage>
</organism>
<dbReference type="eggNOG" id="ENOG5033GZK">
    <property type="taxonomic scope" value="Bacteria"/>
</dbReference>
<feature type="region of interest" description="Disordered" evidence="1">
    <location>
        <begin position="1"/>
        <end position="82"/>
    </location>
</feature>
<reference evidence="2 3" key="1">
    <citation type="journal article" date="2014" name="Genome Announc.">
        <title>Draft genome sequences of six enterohepatic helicobacter species isolated from humans and one from rhesus macaques.</title>
        <authorList>
            <person name="Shen Z."/>
            <person name="Sheh A."/>
            <person name="Young S.K."/>
            <person name="Abouelliel A."/>
            <person name="Ward D.V."/>
            <person name="Earl A.M."/>
            <person name="Fox J.G."/>
        </authorList>
    </citation>
    <scope>NUCLEOTIDE SEQUENCE [LARGE SCALE GENOMIC DNA]</scope>
    <source>
        <strain evidence="2 3">MIT 99-5501</strain>
    </source>
</reference>
<gene>
    <name evidence="2" type="ORF">HMPREF2086_01094</name>
</gene>
<dbReference type="Proteomes" id="UP000018731">
    <property type="component" value="Unassembled WGS sequence"/>
</dbReference>
<evidence type="ECO:0008006" key="4">
    <source>
        <dbReference type="Google" id="ProtNLM"/>
    </source>
</evidence>